<proteinExistence type="predicted"/>
<dbReference type="EMBL" id="BLIV01000002">
    <property type="protein sequence ID" value="GFE49254.1"/>
    <property type="molecule type" value="Genomic_DNA"/>
</dbReference>
<gene>
    <name evidence="2" type="ORF">So717_10070</name>
</gene>
<reference evidence="2 3" key="1">
    <citation type="submission" date="2019-12" db="EMBL/GenBank/DDBJ databases">
        <title>Roseobacter cerasinus sp. nov., isolated from seawater around aquaculture.</title>
        <authorList>
            <person name="Muramatsu S."/>
            <person name="Takabe Y."/>
            <person name="Mori K."/>
            <person name="Takaichi S."/>
            <person name="Hanada S."/>
        </authorList>
    </citation>
    <scope>NUCLEOTIDE SEQUENCE [LARGE SCALE GENOMIC DNA]</scope>
    <source>
        <strain evidence="2 3">AI77</strain>
    </source>
</reference>
<dbReference type="Proteomes" id="UP000436522">
    <property type="component" value="Unassembled WGS sequence"/>
</dbReference>
<evidence type="ECO:0000256" key="1">
    <source>
        <dbReference type="SAM" id="MobiDB-lite"/>
    </source>
</evidence>
<accession>A0A640VNP3</accession>
<evidence type="ECO:0000313" key="3">
    <source>
        <dbReference type="Proteomes" id="UP000436522"/>
    </source>
</evidence>
<sequence>MQGKAPTGLSHTKAATLPLSGPLFRPTGTAGQRPPLVTPLACYYRVAHLWYDGGKGASPA</sequence>
<protein>
    <submittedName>
        <fullName evidence="2">Uncharacterized protein</fullName>
    </submittedName>
</protein>
<organism evidence="2 3">
    <name type="scientific">Roseobacter cerasinus</name>
    <dbReference type="NCBI Taxonomy" id="2602289"/>
    <lineage>
        <taxon>Bacteria</taxon>
        <taxon>Pseudomonadati</taxon>
        <taxon>Pseudomonadota</taxon>
        <taxon>Alphaproteobacteria</taxon>
        <taxon>Rhodobacterales</taxon>
        <taxon>Roseobacteraceae</taxon>
        <taxon>Roseobacter</taxon>
    </lineage>
</organism>
<name>A0A640VNP3_9RHOB</name>
<keyword evidence="3" id="KW-1185">Reference proteome</keyword>
<feature type="region of interest" description="Disordered" evidence="1">
    <location>
        <begin position="1"/>
        <end position="32"/>
    </location>
</feature>
<comment type="caution">
    <text evidence="2">The sequence shown here is derived from an EMBL/GenBank/DDBJ whole genome shotgun (WGS) entry which is preliminary data.</text>
</comment>
<dbReference type="AlphaFoldDB" id="A0A640VNP3"/>
<evidence type="ECO:0000313" key="2">
    <source>
        <dbReference type="EMBL" id="GFE49254.1"/>
    </source>
</evidence>